<dbReference type="Gene3D" id="1.20.5.1930">
    <property type="match status" value="1"/>
</dbReference>
<dbReference type="Pfam" id="PF05384">
    <property type="entry name" value="DegS"/>
    <property type="match status" value="1"/>
</dbReference>
<evidence type="ECO:0000256" key="8">
    <source>
        <dbReference type="SAM" id="Coils"/>
    </source>
</evidence>
<organism evidence="10 11">
    <name type="scientific">Kurthia populi</name>
    <dbReference type="NCBI Taxonomy" id="1562132"/>
    <lineage>
        <taxon>Bacteria</taxon>
        <taxon>Bacillati</taxon>
        <taxon>Bacillota</taxon>
        <taxon>Bacilli</taxon>
        <taxon>Bacillales</taxon>
        <taxon>Caryophanaceae</taxon>
        <taxon>Kurthia</taxon>
    </lineage>
</organism>
<comment type="function">
    <text evidence="7">Member of the two-component regulatory system DegS/DegU, which plays an important role in the transition growth phase.</text>
</comment>
<dbReference type="PIRSF" id="PIRSF003169">
    <property type="entry name" value="STHK_DegS"/>
    <property type="match status" value="1"/>
</dbReference>
<dbReference type="PANTHER" id="PTHR24421:SF55">
    <property type="entry name" value="SENSOR HISTIDINE KINASE YDFH"/>
    <property type="match status" value="1"/>
</dbReference>
<proteinExistence type="predicted"/>
<evidence type="ECO:0000256" key="1">
    <source>
        <dbReference type="ARBA" id="ARBA00000085"/>
    </source>
</evidence>
<evidence type="ECO:0000313" key="10">
    <source>
        <dbReference type="EMBL" id="MFD2870610.1"/>
    </source>
</evidence>
<evidence type="ECO:0000313" key="11">
    <source>
        <dbReference type="Proteomes" id="UP001597568"/>
    </source>
</evidence>
<evidence type="ECO:0000256" key="2">
    <source>
        <dbReference type="ARBA" id="ARBA00022679"/>
    </source>
</evidence>
<keyword evidence="3 7" id="KW-0547">Nucleotide-binding</keyword>
<evidence type="ECO:0000256" key="6">
    <source>
        <dbReference type="ARBA" id="ARBA00023012"/>
    </source>
</evidence>
<protein>
    <recommendedName>
        <fullName evidence="7">Signal transduction histidine-protein kinase/phosphatase DegS</fullName>
        <ecNumber evidence="7">2.7.13.3</ecNumber>
        <ecNumber evidence="7">3.1.3.-</ecNumber>
    </recommendedName>
</protein>
<keyword evidence="7" id="KW-0904">Protein phosphatase</keyword>
<dbReference type="PROSITE" id="PS50109">
    <property type="entry name" value="HIS_KIN"/>
    <property type="match status" value="1"/>
</dbReference>
<dbReference type="Proteomes" id="UP001597568">
    <property type="component" value="Unassembled WGS sequence"/>
</dbReference>
<dbReference type="EC" id="2.7.13.3" evidence="7"/>
<dbReference type="EC" id="3.1.3.-" evidence="7"/>
<comment type="catalytic activity">
    <reaction evidence="1 7">
        <text>ATP + protein L-histidine = ADP + protein N-phospho-L-histidine.</text>
        <dbReference type="EC" id="2.7.13.3"/>
    </reaction>
</comment>
<dbReference type="InterPro" id="IPR050482">
    <property type="entry name" value="Sensor_HK_TwoCompSys"/>
</dbReference>
<dbReference type="SMART" id="SM00387">
    <property type="entry name" value="HATPase_c"/>
    <property type="match status" value="1"/>
</dbReference>
<reference evidence="11" key="1">
    <citation type="journal article" date="2019" name="Int. J. Syst. Evol. Microbiol.">
        <title>The Global Catalogue of Microorganisms (GCM) 10K type strain sequencing project: providing services to taxonomists for standard genome sequencing and annotation.</title>
        <authorList>
            <consortium name="The Broad Institute Genomics Platform"/>
            <consortium name="The Broad Institute Genome Sequencing Center for Infectious Disease"/>
            <person name="Wu L."/>
            <person name="Ma J."/>
        </authorList>
    </citation>
    <scope>NUCLEOTIDE SEQUENCE [LARGE SCALE GENOMIC DNA]</scope>
    <source>
        <strain evidence="11">KCTC 33522</strain>
    </source>
</reference>
<keyword evidence="6 7" id="KW-0902">Two-component regulatory system</keyword>
<dbReference type="Gene3D" id="3.30.565.10">
    <property type="entry name" value="Histidine kinase-like ATPase, C-terminal domain"/>
    <property type="match status" value="1"/>
</dbReference>
<dbReference type="RefSeq" id="WP_380149226.1">
    <property type="nucleotide sequence ID" value="NZ_JBHUOR010000142.1"/>
</dbReference>
<keyword evidence="2 7" id="KW-0808">Transferase</keyword>
<feature type="coiled-coil region" evidence="8">
    <location>
        <begin position="55"/>
        <end position="89"/>
    </location>
</feature>
<dbReference type="PANTHER" id="PTHR24421">
    <property type="entry name" value="NITRATE/NITRITE SENSOR PROTEIN NARX-RELATED"/>
    <property type="match status" value="1"/>
</dbReference>
<dbReference type="InterPro" id="IPR011712">
    <property type="entry name" value="Sig_transdc_His_kin_sub3_dim/P"/>
</dbReference>
<keyword evidence="11" id="KW-1185">Reference proteome</keyword>
<evidence type="ECO:0000259" key="9">
    <source>
        <dbReference type="PROSITE" id="PS50109"/>
    </source>
</evidence>
<dbReference type="InterPro" id="IPR008595">
    <property type="entry name" value="DegS"/>
</dbReference>
<dbReference type="InterPro" id="IPR003594">
    <property type="entry name" value="HATPase_dom"/>
</dbReference>
<comment type="subcellular location">
    <subcellularLocation>
        <location evidence="7">Cytoplasm</location>
    </subcellularLocation>
</comment>
<dbReference type="CDD" id="cd16917">
    <property type="entry name" value="HATPase_UhpB-NarQ-NarX-like"/>
    <property type="match status" value="1"/>
</dbReference>
<sequence>MVKGNKIDIQVLDKIFNSMVETIDSSKNDIFTISEQSRQSFEEMKLELGIVRTKLQDIIQENDMLEVQVKQARARLAEVSQNFRIYSEKQVHQAYNAANTFQIRQSVIQSEEKLLRGRRDDLERNMRGLLDTIEKADQLVNQVNVVLNYLSEDLKDVGPALKNAKMKEDFAIRVIEAQEEERKRISREVHDGPAQMLANVLLRTDLITRSYDEKGVERAIQELRDLKGMVRDTLHEVRRIIYDLRPMALDDLGIVPTLKKYLNSVQDYNKGTYIEFSSRGEDRRMPMNYETAIFRLVQESVNNAIKHGSAKEIRVNFEWLKENVNISIKDNGTGFDMALTKQNSFGIVGMKERIDLLDGTIDIQSEIGQGTRIMFIIPIKKET</sequence>
<keyword evidence="4 7" id="KW-0418">Kinase</keyword>
<keyword evidence="8" id="KW-0175">Coiled coil</keyword>
<accession>A0ABW5Y5M9</accession>
<dbReference type="InterPro" id="IPR016381">
    <property type="entry name" value="Sig_transdc_His_kinase_DegS"/>
</dbReference>
<gene>
    <name evidence="10" type="ORF">ACFSY7_19110</name>
</gene>
<dbReference type="EMBL" id="JBHUOR010000142">
    <property type="protein sequence ID" value="MFD2870610.1"/>
    <property type="molecule type" value="Genomic_DNA"/>
</dbReference>
<evidence type="ECO:0000256" key="4">
    <source>
        <dbReference type="ARBA" id="ARBA00022777"/>
    </source>
</evidence>
<name>A0ABW5Y5M9_9BACL</name>
<dbReference type="SUPFAM" id="SSF55874">
    <property type="entry name" value="ATPase domain of HSP90 chaperone/DNA topoisomerase II/histidine kinase"/>
    <property type="match status" value="1"/>
</dbReference>
<comment type="caution">
    <text evidence="10">The sequence shown here is derived from an EMBL/GenBank/DDBJ whole genome shotgun (WGS) entry which is preliminary data.</text>
</comment>
<evidence type="ECO:0000256" key="7">
    <source>
        <dbReference type="PIRNR" id="PIRNR003169"/>
    </source>
</evidence>
<feature type="coiled-coil region" evidence="8">
    <location>
        <begin position="119"/>
        <end position="181"/>
    </location>
</feature>
<evidence type="ECO:0000256" key="5">
    <source>
        <dbReference type="ARBA" id="ARBA00022840"/>
    </source>
</evidence>
<dbReference type="InterPro" id="IPR005467">
    <property type="entry name" value="His_kinase_dom"/>
</dbReference>
<keyword evidence="5 7" id="KW-0067">ATP-binding</keyword>
<dbReference type="InterPro" id="IPR036890">
    <property type="entry name" value="HATPase_C_sf"/>
</dbReference>
<dbReference type="GO" id="GO:0016301">
    <property type="term" value="F:kinase activity"/>
    <property type="evidence" value="ECO:0007669"/>
    <property type="project" value="UniProtKB-KW"/>
</dbReference>
<dbReference type="Pfam" id="PF07730">
    <property type="entry name" value="HisKA_3"/>
    <property type="match status" value="1"/>
</dbReference>
<dbReference type="Pfam" id="PF02518">
    <property type="entry name" value="HATPase_c"/>
    <property type="match status" value="1"/>
</dbReference>
<keyword evidence="7" id="KW-0378">Hydrolase</keyword>
<evidence type="ECO:0000256" key="3">
    <source>
        <dbReference type="ARBA" id="ARBA00022741"/>
    </source>
</evidence>
<keyword evidence="7" id="KW-0963">Cytoplasm</keyword>
<feature type="domain" description="Histidine kinase" evidence="9">
    <location>
        <begin position="184"/>
        <end position="381"/>
    </location>
</feature>